<comment type="caution">
    <text evidence="1">The sequence shown here is derived from an EMBL/GenBank/DDBJ whole genome shotgun (WGS) entry which is preliminary data.</text>
</comment>
<evidence type="ECO:0000313" key="2">
    <source>
        <dbReference type="Proteomes" id="UP000014264"/>
    </source>
</evidence>
<evidence type="ECO:0000313" key="1">
    <source>
        <dbReference type="EMBL" id="EPC68055.1"/>
    </source>
</evidence>
<sequence>MAISMPDRNHVAALITTFNHTSQSLQGWHDKITTATVALVEHAHALHDSEVAAALAATPVPTVVAT</sequence>
<dbReference type="AlphaFoldDB" id="A0A829H1J6"/>
<proteinExistence type="predicted"/>
<dbReference type="Proteomes" id="UP000014264">
    <property type="component" value="Unassembled WGS sequence"/>
</dbReference>
<feature type="non-terminal residue" evidence="1">
    <location>
        <position position="66"/>
    </location>
</feature>
<name>A0A829H1J6_LACPA</name>
<organism evidence="1 2">
    <name type="scientific">Lacticaseibacillus paracasei subsp. paracasei Lpp14</name>
    <dbReference type="NCBI Taxonomy" id="1256204"/>
    <lineage>
        <taxon>Bacteria</taxon>
        <taxon>Bacillati</taxon>
        <taxon>Bacillota</taxon>
        <taxon>Bacilli</taxon>
        <taxon>Lactobacillales</taxon>
        <taxon>Lactobacillaceae</taxon>
        <taxon>Lacticaseibacillus</taxon>
    </lineage>
</organism>
<gene>
    <name evidence="1" type="ORF">Lpp14_01869</name>
</gene>
<dbReference type="EMBL" id="ANJZ01000050">
    <property type="protein sequence ID" value="EPC68055.1"/>
    <property type="molecule type" value="Genomic_DNA"/>
</dbReference>
<accession>A0A829H1J6</accession>
<protein>
    <submittedName>
        <fullName evidence="1">Uncharacterized protein</fullName>
    </submittedName>
</protein>
<reference evidence="1 2" key="1">
    <citation type="journal article" date="2013" name="PLoS ONE">
        <title>Lactobacillus paracasei comparative genomics: towards species pan-genome definition and exploitation of diversity.</title>
        <authorList>
            <person name="Smokvina T."/>
            <person name="Wels M."/>
            <person name="Polka J."/>
            <person name="Chervaux C."/>
            <person name="Brisse S."/>
            <person name="Boekhorst J."/>
            <person name="van Hylckama Vlieg J.E."/>
            <person name="Siezen R.J."/>
        </authorList>
    </citation>
    <scope>NUCLEOTIDE SEQUENCE [LARGE SCALE GENOMIC DNA]</scope>
    <source>
        <strain evidence="1 2">Lpp14</strain>
    </source>
</reference>